<reference evidence="2" key="1">
    <citation type="submission" date="2022-10" db="EMBL/GenBank/DDBJ databases">
        <authorList>
            <person name="Yu W.X."/>
        </authorList>
    </citation>
    <scope>NUCLEOTIDE SEQUENCE</scope>
    <source>
        <strain evidence="2">AAT</strain>
    </source>
</reference>
<dbReference type="EMBL" id="JAPDPJ010000149">
    <property type="protein sequence ID" value="MCW3789646.1"/>
    <property type="molecule type" value="Genomic_DNA"/>
</dbReference>
<feature type="region of interest" description="Disordered" evidence="1">
    <location>
        <begin position="315"/>
        <end position="334"/>
    </location>
</feature>
<dbReference type="SUPFAM" id="SSF48452">
    <property type="entry name" value="TPR-like"/>
    <property type="match status" value="1"/>
</dbReference>
<dbReference type="InterPro" id="IPR041662">
    <property type="entry name" value="SusD-like_2"/>
</dbReference>
<sequence>MKLKNIIYILFICILTITYGCESDWMDVNHDPDSLGEITDPEILMPTAEVSLANQLMGWDMGITGAFWSQYFTQSHTASQFRQIDQYYETDFSGTYTELTAGTLNDLAFMKDAATKNDNVGSYLIAEALSIYTWQVVTDTWGTVPYFEALQGSTGIFSPNFDSGESIYADLLLRCDNLLDNADIYLGGYVTPEKDFIYGGHLEDWISFVKSLKLKLLLRQSETSSYNNVEVLQFVEDNKADFLTTSAMIDGDTYFENKNGSRHPMAEFEMDGAGYFTTNVIASKTFLDYLRLNGDTRLASIFIPGENGQVGAFQGDFFSDEDSDGNGTPDDEESYSTCEFSFNDNLYLMTTWEINFYIAEVYSRANDLVTAQEYYENAVSESCDFHGVDADMLGSGEYAEWVPTTTEEAIHLIGMQKWVAYAKTQHWEAFLERNRTKYPSVNEIDIASDRQSAFINFPVGQFVISVNGRAKLNGNLPSSPTYPQSILTRNNSETVPGQKSDVGEKIWWDQKQGK</sequence>
<evidence type="ECO:0000313" key="2">
    <source>
        <dbReference type="EMBL" id="MCW3789646.1"/>
    </source>
</evidence>
<organism evidence="2 3">
    <name type="scientific">Plebeiibacterium sediminum</name>
    <dbReference type="NCBI Taxonomy" id="2992112"/>
    <lineage>
        <taxon>Bacteria</taxon>
        <taxon>Pseudomonadati</taxon>
        <taxon>Bacteroidota</taxon>
        <taxon>Bacteroidia</taxon>
        <taxon>Marinilabiliales</taxon>
        <taxon>Marinilabiliaceae</taxon>
        <taxon>Plebeiibacterium</taxon>
    </lineage>
</organism>
<keyword evidence="3" id="KW-1185">Reference proteome</keyword>
<comment type="caution">
    <text evidence="2">The sequence shown here is derived from an EMBL/GenBank/DDBJ whole genome shotgun (WGS) entry which is preliminary data.</text>
</comment>
<feature type="compositionally biased region" description="Polar residues" evidence="1">
    <location>
        <begin position="475"/>
        <end position="497"/>
    </location>
</feature>
<gene>
    <name evidence="2" type="ORF">OM075_24515</name>
</gene>
<evidence type="ECO:0000256" key="1">
    <source>
        <dbReference type="SAM" id="MobiDB-lite"/>
    </source>
</evidence>
<protein>
    <submittedName>
        <fullName evidence="2">SusD/RagB family nutrient-binding outer membrane lipoprotein</fullName>
    </submittedName>
</protein>
<evidence type="ECO:0000313" key="3">
    <source>
        <dbReference type="Proteomes" id="UP001209229"/>
    </source>
</evidence>
<dbReference type="AlphaFoldDB" id="A0AAE3SHP4"/>
<feature type="compositionally biased region" description="Acidic residues" evidence="1">
    <location>
        <begin position="318"/>
        <end position="334"/>
    </location>
</feature>
<keyword evidence="2" id="KW-0449">Lipoprotein</keyword>
<proteinExistence type="predicted"/>
<dbReference type="RefSeq" id="WP_301193194.1">
    <property type="nucleotide sequence ID" value="NZ_JAPDPJ010000149.1"/>
</dbReference>
<name>A0AAE3SHP4_9BACT</name>
<feature type="region of interest" description="Disordered" evidence="1">
    <location>
        <begin position="475"/>
        <end position="500"/>
    </location>
</feature>
<dbReference type="Pfam" id="PF12771">
    <property type="entry name" value="SusD-like_2"/>
    <property type="match status" value="1"/>
</dbReference>
<accession>A0AAE3SHP4</accession>
<dbReference type="Proteomes" id="UP001209229">
    <property type="component" value="Unassembled WGS sequence"/>
</dbReference>
<dbReference type="InterPro" id="IPR011990">
    <property type="entry name" value="TPR-like_helical_dom_sf"/>
</dbReference>
<dbReference type="PROSITE" id="PS51257">
    <property type="entry name" value="PROKAR_LIPOPROTEIN"/>
    <property type="match status" value="1"/>
</dbReference>
<dbReference type="Gene3D" id="1.25.40.390">
    <property type="match status" value="1"/>
</dbReference>